<comment type="caution">
    <text evidence="1">The sequence shown here is derived from an EMBL/GenBank/DDBJ whole genome shotgun (WGS) entry which is preliminary data.</text>
</comment>
<dbReference type="EMBL" id="CAXDID020000081">
    <property type="protein sequence ID" value="CAL6018674.1"/>
    <property type="molecule type" value="Genomic_DNA"/>
</dbReference>
<reference evidence="2 3" key="2">
    <citation type="submission" date="2024-07" db="EMBL/GenBank/DDBJ databases">
        <authorList>
            <person name="Akdeniz Z."/>
        </authorList>
    </citation>
    <scope>NUCLEOTIDE SEQUENCE [LARGE SCALE GENOMIC DNA]</scope>
</reference>
<organism evidence="1">
    <name type="scientific">Hexamita inflata</name>
    <dbReference type="NCBI Taxonomy" id="28002"/>
    <lineage>
        <taxon>Eukaryota</taxon>
        <taxon>Metamonada</taxon>
        <taxon>Diplomonadida</taxon>
        <taxon>Hexamitidae</taxon>
        <taxon>Hexamitinae</taxon>
        <taxon>Hexamita</taxon>
    </lineage>
</organism>
<proteinExistence type="predicted"/>
<sequence>MTFQQQQFTTAAMRLLNIKPNTLNMQQKIVNTLNLMGNEAIWFEFAFILNTPVNTVKQYYKHTYSKQLDTPNSSDAEQTSSQTQNKICVQKMNTYKFELTNDMLPQTIGFNAVQQQLSSNEYQMVRMIIQENPNLNDESIQQLINMNLSFRRQIEKFAYLVRMQK</sequence>
<accession>A0AA86NVB1</accession>
<evidence type="ECO:0000313" key="3">
    <source>
        <dbReference type="Proteomes" id="UP001642409"/>
    </source>
</evidence>
<protein>
    <submittedName>
        <fullName evidence="2">Hypothetical_protein</fullName>
    </submittedName>
</protein>
<name>A0AA86NVB1_9EUKA</name>
<gene>
    <name evidence="1" type="ORF">HINF_LOCUS13385</name>
    <name evidence="2" type="ORF">HINF_LOCUS26581</name>
</gene>
<keyword evidence="3" id="KW-1185">Reference proteome</keyword>
<dbReference type="AlphaFoldDB" id="A0AA86NVB1"/>
<dbReference type="EMBL" id="CATOUU010000347">
    <property type="protein sequence ID" value="CAI9925740.1"/>
    <property type="molecule type" value="Genomic_DNA"/>
</dbReference>
<dbReference type="Proteomes" id="UP001642409">
    <property type="component" value="Unassembled WGS sequence"/>
</dbReference>
<evidence type="ECO:0000313" key="2">
    <source>
        <dbReference type="EMBL" id="CAL6018674.1"/>
    </source>
</evidence>
<reference evidence="1" key="1">
    <citation type="submission" date="2023-06" db="EMBL/GenBank/DDBJ databases">
        <authorList>
            <person name="Kurt Z."/>
        </authorList>
    </citation>
    <scope>NUCLEOTIDE SEQUENCE</scope>
</reference>
<evidence type="ECO:0000313" key="1">
    <source>
        <dbReference type="EMBL" id="CAI9925740.1"/>
    </source>
</evidence>